<name>A0A2N1J972_9BASI</name>
<evidence type="ECO:0000256" key="1">
    <source>
        <dbReference type="SAM" id="SignalP"/>
    </source>
</evidence>
<keyword evidence="1" id="KW-0732">Signal</keyword>
<protein>
    <submittedName>
        <fullName evidence="2">Uncharacterized protein</fullName>
    </submittedName>
</protein>
<sequence length="200" mass="21957">MKWIAIVGVLSAAGLAVARDLNCWPDSDALYLFGSSPNAKQHELFMFSSHHKIDGHRGLIKTNDTRQEFVFYQCSVASSKYKNGGQIRSKTNPSMCVTPGAVHREVNGELEQYPADVDDRISLQPCATDHNLLLRKQWFTKNASPKSCIFQVTHHGWSTDAPSDVIVMSENGVALGSDVNPGTVQSMFLGPKKGFETVAC</sequence>
<dbReference type="Proteomes" id="UP000232875">
    <property type="component" value="Unassembled WGS sequence"/>
</dbReference>
<proteinExistence type="predicted"/>
<gene>
    <name evidence="2" type="ORF">MVES_003111</name>
</gene>
<keyword evidence="3" id="KW-1185">Reference proteome</keyword>
<feature type="signal peptide" evidence="1">
    <location>
        <begin position="1"/>
        <end position="18"/>
    </location>
</feature>
<evidence type="ECO:0000313" key="3">
    <source>
        <dbReference type="Proteomes" id="UP000232875"/>
    </source>
</evidence>
<feature type="chain" id="PRO_5014864730" evidence="1">
    <location>
        <begin position="19"/>
        <end position="200"/>
    </location>
</feature>
<reference evidence="2 3" key="1">
    <citation type="submission" date="2017-10" db="EMBL/GenBank/DDBJ databases">
        <title>A novel species of cold-tolerant Malassezia isolated from bats.</title>
        <authorList>
            <person name="Lorch J.M."/>
            <person name="Palmer J.M."/>
            <person name="Vanderwolf K.J."/>
            <person name="Schmidt K.Z."/>
            <person name="Verant M.L."/>
            <person name="Weller T.J."/>
            <person name="Blehert D.S."/>
        </authorList>
    </citation>
    <scope>NUCLEOTIDE SEQUENCE [LARGE SCALE GENOMIC DNA]</scope>
    <source>
        <strain evidence="2 3">NWHC:44797-103</strain>
    </source>
</reference>
<accession>A0A2N1J972</accession>
<organism evidence="2 3">
    <name type="scientific">Malassezia vespertilionis</name>
    <dbReference type="NCBI Taxonomy" id="2020962"/>
    <lineage>
        <taxon>Eukaryota</taxon>
        <taxon>Fungi</taxon>
        <taxon>Dikarya</taxon>
        <taxon>Basidiomycota</taxon>
        <taxon>Ustilaginomycotina</taxon>
        <taxon>Malasseziomycetes</taxon>
        <taxon>Malasseziales</taxon>
        <taxon>Malasseziaceae</taxon>
        <taxon>Malassezia</taxon>
    </lineage>
</organism>
<dbReference type="EMBL" id="KZ454992">
    <property type="protein sequence ID" value="PKI83113.1"/>
    <property type="molecule type" value="Genomic_DNA"/>
</dbReference>
<dbReference type="OrthoDB" id="3349465at2759"/>
<dbReference type="AlphaFoldDB" id="A0A2N1J972"/>
<evidence type="ECO:0000313" key="2">
    <source>
        <dbReference type="EMBL" id="PKI83113.1"/>
    </source>
</evidence>